<feature type="transmembrane region" description="Helical" evidence="7">
    <location>
        <begin position="352"/>
        <end position="379"/>
    </location>
</feature>
<sequence length="1163" mass="127069">MDILDASLGPLVSALPAYIQRQMEESFKFPGGGGMSLPKGVTTVEAAVVAILVVIFISTASLCFGAYLARLNSPTGKIMKLAAGESRILIPATFCLFLNSGLFILLPYFGGQFVQMVGSNTGVTSEELNQITEKIVVVAVASSITSMIRGMLFVLAGERIVRELRKQVFHALLRQEVAFFDVQTTGALVSRLTNDTQTLQNAASSNISIFLRCSSSLLLSLIVMFVTSWKLTLAMLATVPVVSILAAIMGHFQRKVSKKYQDETAELGNIASETFGNLRTVRAFQSGERLMEKKYCDASDQVYLYGWKRSMIYGAWSGVVGLLFFVAFTVVLRFGAGLVERGEMQSGDLISFVLYTVSLSGSVAMLGSIMPAFSAAIGATQKIFEITDRIPAQSDGLLDPVECKGKLEFEKVCFTYATRPDAMVLKNVSFQAESNQVVALVGQSGSGKTSCVSLLQRLYDCQSGAVKIDGVDVKELKFSYLRRNMAVVSQEPILFAISARENIAFGVEEADQGKLEEAAKLANCHGFISEWEKGYAPRRLVAFPPLCRPGVEQVAPDMSEEEKSFIVCAVFVMFLALWAVVSHLRWTEGAGCGSTGGNGCWRRSSELLQVLMGFWLSPWTISIENLFTLHTITFVTISIPVCTFAQHYTVLFLCQLSILALMVGRVVQEEFPLAEGRIGNPQTLIIVHLFFMGVGLVVHLLANSALRQHVESKIREGDSKTQLNAASALLELTCDAVVHLDEDFRIKSDSPQLAAMLFRQPETLKGTKFTDFIAAADAERAAEDLLAGSRASAPAHAFHTNLVDGCSSKFRTEVFQVKYTKMNGQKYHLLGLRDFTDVKPLAIDPQNAMARAARERSGSDDSQLDWRSYEMRSFTMHEAPPQELSAVPPDTDSATSRVLSNGIVEHCLQIGDKNAFLDINVAEKLVSAASAPCADVVGQSLCDIFPNSFTLDIIDRLYEDARAARRAARASQGTLAKQEDVPTHLPDQVAAFEAMPLFLAHVPPQYFEISGVMKVVLQDTGQLHVILSFGQPVSRSDMASWPPRKEDTLVGERGIQLSGGQKQRVAIARAILANPTILLLDEATSALDAESEGMVQEALEQLMKQREGRTFLVIAHRLSTVKDADVIVVLSSGECVETGTHEELLAKGSVYKGLVQRQLDLRR</sequence>
<dbReference type="EMBL" id="CAXAMN010018446">
    <property type="protein sequence ID" value="CAK9052447.1"/>
    <property type="molecule type" value="Genomic_DNA"/>
</dbReference>
<keyword evidence="5 7" id="KW-1133">Transmembrane helix</keyword>
<dbReference type="Pfam" id="PF00005">
    <property type="entry name" value="ABC_tran"/>
    <property type="match status" value="2"/>
</dbReference>
<dbReference type="InterPro" id="IPR011527">
    <property type="entry name" value="ABC1_TM_dom"/>
</dbReference>
<reference evidence="10 11" key="1">
    <citation type="submission" date="2024-02" db="EMBL/GenBank/DDBJ databases">
        <authorList>
            <person name="Chen Y."/>
            <person name="Shah S."/>
            <person name="Dougan E. K."/>
            <person name="Thang M."/>
            <person name="Chan C."/>
        </authorList>
    </citation>
    <scope>NUCLEOTIDE SEQUENCE [LARGE SCALE GENOMIC DNA]</scope>
</reference>
<feature type="transmembrane region" description="Helical" evidence="7">
    <location>
        <begin position="46"/>
        <end position="68"/>
    </location>
</feature>
<keyword evidence="4" id="KW-0067">ATP-binding</keyword>
<evidence type="ECO:0000259" key="8">
    <source>
        <dbReference type="PROSITE" id="PS50893"/>
    </source>
</evidence>
<keyword evidence="11" id="KW-1185">Reference proteome</keyword>
<evidence type="ECO:0000256" key="3">
    <source>
        <dbReference type="ARBA" id="ARBA00022741"/>
    </source>
</evidence>
<dbReference type="Proteomes" id="UP001642484">
    <property type="component" value="Unassembled WGS sequence"/>
</dbReference>
<dbReference type="SMART" id="SM00382">
    <property type="entry name" value="AAA"/>
    <property type="match status" value="1"/>
</dbReference>
<feature type="transmembrane region" description="Helical" evidence="7">
    <location>
        <begin position="683"/>
        <end position="706"/>
    </location>
</feature>
<feature type="transmembrane region" description="Helical" evidence="7">
    <location>
        <begin position="233"/>
        <end position="252"/>
    </location>
</feature>
<feature type="transmembrane region" description="Helical" evidence="7">
    <location>
        <begin position="209"/>
        <end position="227"/>
    </location>
</feature>
<dbReference type="Pfam" id="PF00664">
    <property type="entry name" value="ABC_membrane"/>
    <property type="match status" value="1"/>
</dbReference>
<keyword evidence="6 7" id="KW-0472">Membrane</keyword>
<evidence type="ECO:0000259" key="9">
    <source>
        <dbReference type="PROSITE" id="PS50929"/>
    </source>
</evidence>
<comment type="subcellular location">
    <subcellularLocation>
        <location evidence="1">Membrane</location>
        <topology evidence="1">Multi-pass membrane protein</topology>
    </subcellularLocation>
</comment>
<evidence type="ECO:0000256" key="4">
    <source>
        <dbReference type="ARBA" id="ARBA00022840"/>
    </source>
</evidence>
<dbReference type="Gene3D" id="3.40.50.300">
    <property type="entry name" value="P-loop containing nucleotide triphosphate hydrolases"/>
    <property type="match status" value="2"/>
</dbReference>
<evidence type="ECO:0000256" key="5">
    <source>
        <dbReference type="ARBA" id="ARBA00022989"/>
    </source>
</evidence>
<dbReference type="PROSITE" id="PS00211">
    <property type="entry name" value="ABC_TRANSPORTER_1"/>
    <property type="match status" value="1"/>
</dbReference>
<protein>
    <submittedName>
        <fullName evidence="10">Uncharacterized protein</fullName>
    </submittedName>
</protein>
<feature type="transmembrane region" description="Helical" evidence="7">
    <location>
        <begin position="135"/>
        <end position="156"/>
    </location>
</feature>
<dbReference type="PANTHER" id="PTHR43394:SF1">
    <property type="entry name" value="ATP-BINDING CASSETTE SUB-FAMILY B MEMBER 10, MITOCHONDRIAL"/>
    <property type="match status" value="1"/>
</dbReference>
<dbReference type="InterPro" id="IPR035965">
    <property type="entry name" value="PAS-like_dom_sf"/>
</dbReference>
<keyword evidence="2 7" id="KW-0812">Transmembrane</keyword>
<dbReference type="Gene3D" id="1.20.1560.10">
    <property type="entry name" value="ABC transporter type 1, transmembrane domain"/>
    <property type="match status" value="1"/>
</dbReference>
<name>A0ABP0MNP6_9DINO</name>
<feature type="transmembrane region" description="Helical" evidence="7">
    <location>
        <begin position="639"/>
        <end position="663"/>
    </location>
</feature>
<keyword evidence="3" id="KW-0547">Nucleotide-binding</keyword>
<proteinExistence type="predicted"/>
<comment type="caution">
    <text evidence="10">The sequence shown here is derived from an EMBL/GenBank/DDBJ whole genome shotgun (WGS) entry which is preliminary data.</text>
</comment>
<feature type="domain" description="ABC transmembrane type-1" evidence="9">
    <location>
        <begin position="92"/>
        <end position="375"/>
    </location>
</feature>
<dbReference type="PROSITE" id="PS50929">
    <property type="entry name" value="ABC_TM1F"/>
    <property type="match status" value="1"/>
</dbReference>
<dbReference type="PANTHER" id="PTHR43394">
    <property type="entry name" value="ATP-DEPENDENT PERMEASE MDL1, MITOCHONDRIAL"/>
    <property type="match status" value="1"/>
</dbReference>
<dbReference type="SUPFAM" id="SSF55785">
    <property type="entry name" value="PYP-like sensor domain (PAS domain)"/>
    <property type="match status" value="1"/>
</dbReference>
<dbReference type="PROSITE" id="PS50893">
    <property type="entry name" value="ABC_TRANSPORTER_2"/>
    <property type="match status" value="1"/>
</dbReference>
<dbReference type="InterPro" id="IPR003439">
    <property type="entry name" value="ABC_transporter-like_ATP-bd"/>
</dbReference>
<evidence type="ECO:0000256" key="2">
    <source>
        <dbReference type="ARBA" id="ARBA00022692"/>
    </source>
</evidence>
<dbReference type="SUPFAM" id="SSF90123">
    <property type="entry name" value="ABC transporter transmembrane region"/>
    <property type="match status" value="1"/>
</dbReference>
<feature type="transmembrane region" description="Helical" evidence="7">
    <location>
        <begin position="88"/>
        <end position="109"/>
    </location>
</feature>
<evidence type="ECO:0000256" key="6">
    <source>
        <dbReference type="ARBA" id="ARBA00023136"/>
    </source>
</evidence>
<evidence type="ECO:0000313" key="11">
    <source>
        <dbReference type="Proteomes" id="UP001642484"/>
    </source>
</evidence>
<feature type="transmembrane region" description="Helical" evidence="7">
    <location>
        <begin position="565"/>
        <end position="587"/>
    </location>
</feature>
<dbReference type="InterPro" id="IPR036640">
    <property type="entry name" value="ABC1_TM_sf"/>
</dbReference>
<organism evidence="10 11">
    <name type="scientific">Durusdinium trenchii</name>
    <dbReference type="NCBI Taxonomy" id="1381693"/>
    <lineage>
        <taxon>Eukaryota</taxon>
        <taxon>Sar</taxon>
        <taxon>Alveolata</taxon>
        <taxon>Dinophyceae</taxon>
        <taxon>Suessiales</taxon>
        <taxon>Symbiodiniaceae</taxon>
        <taxon>Durusdinium</taxon>
    </lineage>
</organism>
<dbReference type="SUPFAM" id="SSF52540">
    <property type="entry name" value="P-loop containing nucleoside triphosphate hydrolases"/>
    <property type="match status" value="1"/>
</dbReference>
<evidence type="ECO:0000313" key="10">
    <source>
        <dbReference type="EMBL" id="CAK9052447.1"/>
    </source>
</evidence>
<dbReference type="InterPro" id="IPR039421">
    <property type="entry name" value="Type_1_exporter"/>
</dbReference>
<feature type="transmembrane region" description="Helical" evidence="7">
    <location>
        <begin position="311"/>
        <end position="332"/>
    </location>
</feature>
<dbReference type="InterPro" id="IPR003593">
    <property type="entry name" value="AAA+_ATPase"/>
</dbReference>
<evidence type="ECO:0000256" key="1">
    <source>
        <dbReference type="ARBA" id="ARBA00004141"/>
    </source>
</evidence>
<gene>
    <name evidence="10" type="ORF">CCMP2556_LOCUS26454</name>
</gene>
<feature type="transmembrane region" description="Helical" evidence="7">
    <location>
        <begin position="607"/>
        <end position="627"/>
    </location>
</feature>
<dbReference type="InterPro" id="IPR027417">
    <property type="entry name" value="P-loop_NTPase"/>
</dbReference>
<dbReference type="InterPro" id="IPR017871">
    <property type="entry name" value="ABC_transporter-like_CS"/>
</dbReference>
<feature type="domain" description="ABC transporter" evidence="8">
    <location>
        <begin position="407"/>
        <end position="1157"/>
    </location>
</feature>
<evidence type="ECO:0000256" key="7">
    <source>
        <dbReference type="SAM" id="Phobius"/>
    </source>
</evidence>
<accession>A0ABP0MNP6</accession>
<dbReference type="Gene3D" id="3.30.450.20">
    <property type="entry name" value="PAS domain"/>
    <property type="match status" value="1"/>
</dbReference>